<feature type="compositionally biased region" description="Basic and acidic residues" evidence="1">
    <location>
        <begin position="37"/>
        <end position="47"/>
    </location>
</feature>
<sequence length="116" mass="13474">DFCKEYYEDILPIIMDKVRCDKRKEVYARLDFGEGSRKRRIKEDSHHSSARARTTSPKRLKVRDRLRYGDQHVLDRLGWRLLMKVVLRIGNASVALGSRMMTLTPTPITTETAPAI</sequence>
<evidence type="ECO:0008006" key="3">
    <source>
        <dbReference type="Google" id="ProtNLM"/>
    </source>
</evidence>
<accession>A0A699UN24</accession>
<evidence type="ECO:0000256" key="1">
    <source>
        <dbReference type="SAM" id="MobiDB-lite"/>
    </source>
</evidence>
<name>A0A699UN24_TANCI</name>
<comment type="caution">
    <text evidence="2">The sequence shown here is derived from an EMBL/GenBank/DDBJ whole genome shotgun (WGS) entry which is preliminary data.</text>
</comment>
<feature type="non-terminal residue" evidence="2">
    <location>
        <position position="1"/>
    </location>
</feature>
<proteinExistence type="predicted"/>
<feature type="region of interest" description="Disordered" evidence="1">
    <location>
        <begin position="37"/>
        <end position="57"/>
    </location>
</feature>
<gene>
    <name evidence="2" type="ORF">Tci_894735</name>
</gene>
<dbReference type="EMBL" id="BKCJ011339768">
    <property type="protein sequence ID" value="GFD22766.1"/>
    <property type="molecule type" value="Genomic_DNA"/>
</dbReference>
<evidence type="ECO:0000313" key="2">
    <source>
        <dbReference type="EMBL" id="GFD22766.1"/>
    </source>
</evidence>
<organism evidence="2">
    <name type="scientific">Tanacetum cinerariifolium</name>
    <name type="common">Dalmatian daisy</name>
    <name type="synonym">Chrysanthemum cinerariifolium</name>
    <dbReference type="NCBI Taxonomy" id="118510"/>
    <lineage>
        <taxon>Eukaryota</taxon>
        <taxon>Viridiplantae</taxon>
        <taxon>Streptophyta</taxon>
        <taxon>Embryophyta</taxon>
        <taxon>Tracheophyta</taxon>
        <taxon>Spermatophyta</taxon>
        <taxon>Magnoliopsida</taxon>
        <taxon>eudicotyledons</taxon>
        <taxon>Gunneridae</taxon>
        <taxon>Pentapetalae</taxon>
        <taxon>asterids</taxon>
        <taxon>campanulids</taxon>
        <taxon>Asterales</taxon>
        <taxon>Asteraceae</taxon>
        <taxon>Asteroideae</taxon>
        <taxon>Anthemideae</taxon>
        <taxon>Anthemidinae</taxon>
        <taxon>Tanacetum</taxon>
    </lineage>
</organism>
<dbReference type="AlphaFoldDB" id="A0A699UN24"/>
<protein>
    <recommendedName>
        <fullName evidence="3">Reverse transcriptase domain-containing protein</fullName>
    </recommendedName>
</protein>
<reference evidence="2" key="1">
    <citation type="journal article" date="2019" name="Sci. Rep.">
        <title>Draft genome of Tanacetum cinerariifolium, the natural source of mosquito coil.</title>
        <authorList>
            <person name="Yamashiro T."/>
            <person name="Shiraishi A."/>
            <person name="Satake H."/>
            <person name="Nakayama K."/>
        </authorList>
    </citation>
    <scope>NUCLEOTIDE SEQUENCE</scope>
</reference>